<keyword evidence="1" id="KW-1133">Transmembrane helix</keyword>
<keyword evidence="1" id="KW-0812">Transmembrane</keyword>
<gene>
    <name evidence="2" type="ORF">Mal52_22730</name>
</gene>
<accession>A0A517ZMV8</accession>
<dbReference type="Proteomes" id="UP000319383">
    <property type="component" value="Chromosome"/>
</dbReference>
<reference evidence="2 3" key="1">
    <citation type="submission" date="2019-02" db="EMBL/GenBank/DDBJ databases">
        <title>Deep-cultivation of Planctomycetes and their phenomic and genomic characterization uncovers novel biology.</title>
        <authorList>
            <person name="Wiegand S."/>
            <person name="Jogler M."/>
            <person name="Boedeker C."/>
            <person name="Pinto D."/>
            <person name="Vollmers J."/>
            <person name="Rivas-Marin E."/>
            <person name="Kohn T."/>
            <person name="Peeters S.H."/>
            <person name="Heuer A."/>
            <person name="Rast P."/>
            <person name="Oberbeckmann S."/>
            <person name="Bunk B."/>
            <person name="Jeske O."/>
            <person name="Meyerdierks A."/>
            <person name="Storesund J.E."/>
            <person name="Kallscheuer N."/>
            <person name="Luecker S."/>
            <person name="Lage O.M."/>
            <person name="Pohl T."/>
            <person name="Merkel B.J."/>
            <person name="Hornburger P."/>
            <person name="Mueller R.-W."/>
            <person name="Bruemmer F."/>
            <person name="Labrenz M."/>
            <person name="Spormann A.M."/>
            <person name="Op den Camp H."/>
            <person name="Overmann J."/>
            <person name="Amann R."/>
            <person name="Jetten M.S.M."/>
            <person name="Mascher T."/>
            <person name="Medema M.H."/>
            <person name="Devos D.P."/>
            <person name="Kaster A.-K."/>
            <person name="Ovreas L."/>
            <person name="Rohde M."/>
            <person name="Galperin M.Y."/>
            <person name="Jogler C."/>
        </authorList>
    </citation>
    <scope>NUCLEOTIDE SEQUENCE [LARGE SCALE GENOMIC DNA]</scope>
    <source>
        <strain evidence="2 3">Mal52</strain>
    </source>
</reference>
<dbReference type="KEGG" id="sdyn:Mal52_22730"/>
<dbReference type="RefSeq" id="WP_145376090.1">
    <property type="nucleotide sequence ID" value="NZ_CP036276.1"/>
</dbReference>
<dbReference type="EMBL" id="CP036276">
    <property type="protein sequence ID" value="QDU43797.1"/>
    <property type="molecule type" value="Genomic_DNA"/>
</dbReference>
<protein>
    <recommendedName>
        <fullName evidence="4">Inner membrane protein</fullName>
    </recommendedName>
</protein>
<sequence length="114" mass="12815">MLHLASHFAVPLIVALTFYRSRWRYVFLILIATMLVDLDHLLADPIYDPERCSIGFHPLHSIPAIVVYALMFALPLLVAQKESSSGWRRAIDLVHLVGLGLLIHMALDGIDCLI</sequence>
<keyword evidence="3" id="KW-1185">Reference proteome</keyword>
<evidence type="ECO:0000256" key="1">
    <source>
        <dbReference type="SAM" id="Phobius"/>
    </source>
</evidence>
<name>A0A517ZMV8_9PLAN</name>
<evidence type="ECO:0000313" key="3">
    <source>
        <dbReference type="Proteomes" id="UP000319383"/>
    </source>
</evidence>
<dbReference type="Pfam" id="PF19617">
    <property type="entry name" value="DUF6122"/>
    <property type="match status" value="1"/>
</dbReference>
<organism evidence="2 3">
    <name type="scientific">Symmachiella dynata</name>
    <dbReference type="NCBI Taxonomy" id="2527995"/>
    <lineage>
        <taxon>Bacteria</taxon>
        <taxon>Pseudomonadati</taxon>
        <taxon>Planctomycetota</taxon>
        <taxon>Planctomycetia</taxon>
        <taxon>Planctomycetales</taxon>
        <taxon>Planctomycetaceae</taxon>
        <taxon>Symmachiella</taxon>
    </lineage>
</organism>
<keyword evidence="1" id="KW-0472">Membrane</keyword>
<evidence type="ECO:0000313" key="2">
    <source>
        <dbReference type="EMBL" id="QDU43797.1"/>
    </source>
</evidence>
<evidence type="ECO:0008006" key="4">
    <source>
        <dbReference type="Google" id="ProtNLM"/>
    </source>
</evidence>
<proteinExistence type="predicted"/>
<feature type="transmembrane region" description="Helical" evidence="1">
    <location>
        <begin position="90"/>
        <end position="107"/>
    </location>
</feature>
<feature type="transmembrane region" description="Helical" evidence="1">
    <location>
        <begin position="55"/>
        <end position="78"/>
    </location>
</feature>
<dbReference type="AlphaFoldDB" id="A0A517ZMV8"/>
<dbReference type="InterPro" id="IPR046125">
    <property type="entry name" value="DUF6122"/>
</dbReference>
<feature type="transmembrane region" description="Helical" evidence="1">
    <location>
        <begin position="25"/>
        <end position="43"/>
    </location>
</feature>